<sequence length="317" mass="33994">MMQPPLSPAQRPAVSRSLARVPSLTSLYVQALTPRVDTVTRLASRLRRDAPHATVEHRSLPEVTYVVDGVRGDPVEVARYCTVVGAARSEVMPAGYVHVLAFPVAMALMVSAQFPLPVAGMVHVANSVEVARPVLVGETLTVAAWARNLAEHAKGTQVDLVTEVSVQGEVVWRGVSTYLAKGTFLRGRGEVRTPDPFVPPFPTGSWSLPASLGRDYAAVSGDRNPIHLSALTAKPFGFPSAIAHGMYTSARALAEADPLVGDRFRWTVTFAKPVLLPGRVSVAITPHGEGRQGAEYVGWNPKNGTLHFRGDITALDE</sequence>
<dbReference type="PANTHER" id="PTHR43841:SF3">
    <property type="entry name" value="(3R)-HYDROXYACYL-ACP DEHYDRATASE SUBUNIT HADB"/>
    <property type="match status" value="1"/>
</dbReference>
<evidence type="ECO:0000256" key="1">
    <source>
        <dbReference type="ARBA" id="ARBA00005254"/>
    </source>
</evidence>
<dbReference type="KEGG" id="jde:Jden_2380"/>
<dbReference type="STRING" id="471856.Jden_2380"/>
<proteinExistence type="inferred from homology"/>
<dbReference type="Gene3D" id="3.10.129.10">
    <property type="entry name" value="Hotdog Thioesterase"/>
    <property type="match status" value="1"/>
</dbReference>
<protein>
    <submittedName>
        <fullName evidence="3">MaoC domain protein dehydratase</fullName>
    </submittedName>
</protein>
<feature type="domain" description="MaoC-like" evidence="2">
    <location>
        <begin position="215"/>
        <end position="288"/>
    </location>
</feature>
<dbReference type="PANTHER" id="PTHR43841">
    <property type="entry name" value="3-HYDROXYACYL-THIOESTER DEHYDRATASE HTDX-RELATED"/>
    <property type="match status" value="1"/>
</dbReference>
<evidence type="ECO:0000313" key="4">
    <source>
        <dbReference type="Proteomes" id="UP000000628"/>
    </source>
</evidence>
<dbReference type="InterPro" id="IPR002539">
    <property type="entry name" value="MaoC-like_dom"/>
</dbReference>
<dbReference type="eggNOG" id="COG2030">
    <property type="taxonomic scope" value="Bacteria"/>
</dbReference>
<dbReference type="HOGENOM" id="CLU_056696_0_0_11"/>
<reference evidence="3 4" key="1">
    <citation type="journal article" date="2009" name="Stand. Genomic Sci.">
        <title>Complete genome sequence of Jonesia denitrificans type strain (Prevot 55134).</title>
        <authorList>
            <person name="Pukall R."/>
            <person name="Gehrich-Schroter G."/>
            <person name="Lapidus A."/>
            <person name="Nolan M."/>
            <person name="Glavina Del Rio T."/>
            <person name="Lucas S."/>
            <person name="Chen F."/>
            <person name="Tice H."/>
            <person name="Pitluck S."/>
            <person name="Cheng J.F."/>
            <person name="Copeland A."/>
            <person name="Saunders E."/>
            <person name="Brettin T."/>
            <person name="Detter J.C."/>
            <person name="Bruce D."/>
            <person name="Goodwin L."/>
            <person name="Pati A."/>
            <person name="Ivanova N."/>
            <person name="Mavromatis K."/>
            <person name="Ovchinnikova G."/>
            <person name="Chen A."/>
            <person name="Palaniappan K."/>
            <person name="Land M."/>
            <person name="Hauser L."/>
            <person name="Chang Y.J."/>
            <person name="Jeffries C.D."/>
            <person name="Chain P."/>
            <person name="Goker M."/>
            <person name="Bristow J."/>
            <person name="Eisen J.A."/>
            <person name="Markowitz V."/>
            <person name="Hugenholtz P."/>
            <person name="Kyrpides N.C."/>
            <person name="Klenk H.P."/>
            <person name="Han C."/>
        </authorList>
    </citation>
    <scope>NUCLEOTIDE SEQUENCE [LARGE SCALE GENOMIC DNA]</scope>
    <source>
        <strain evidence="4">ATCC 14870 / DSM 20603 / BCRC 15368 / CIP 55.134 / JCM 11481 / NBRC 15587 / NCTC 10816 / Prevot 55134</strain>
    </source>
</reference>
<comment type="similarity">
    <text evidence="1">Belongs to the enoyl-CoA hydratase/isomerase family.</text>
</comment>
<dbReference type="OrthoDB" id="9774179at2"/>
<gene>
    <name evidence="3" type="ordered locus">Jden_2380</name>
</gene>
<name>C7R2M3_JONDD</name>
<dbReference type="InterPro" id="IPR029069">
    <property type="entry name" value="HotDog_dom_sf"/>
</dbReference>
<keyword evidence="4" id="KW-1185">Reference proteome</keyword>
<dbReference type="EMBL" id="CP001706">
    <property type="protein sequence ID" value="ACV10014.1"/>
    <property type="molecule type" value="Genomic_DNA"/>
</dbReference>
<dbReference type="Proteomes" id="UP000000628">
    <property type="component" value="Chromosome"/>
</dbReference>
<organism evidence="3 4">
    <name type="scientific">Jonesia denitrificans (strain ATCC 14870 / DSM 20603 / BCRC 15368 / CIP 55.134 / JCM 11481 / NBRC 15587 / NCTC 10816 / Prevot 55134)</name>
    <name type="common">Listeria denitrificans</name>
    <dbReference type="NCBI Taxonomy" id="471856"/>
    <lineage>
        <taxon>Bacteria</taxon>
        <taxon>Bacillati</taxon>
        <taxon>Actinomycetota</taxon>
        <taxon>Actinomycetes</taxon>
        <taxon>Micrococcales</taxon>
        <taxon>Jonesiaceae</taxon>
        <taxon>Jonesia</taxon>
    </lineage>
</organism>
<dbReference type="RefSeq" id="WP_015772625.1">
    <property type="nucleotide sequence ID" value="NC_013174.1"/>
</dbReference>
<evidence type="ECO:0000313" key="3">
    <source>
        <dbReference type="EMBL" id="ACV10014.1"/>
    </source>
</evidence>
<dbReference type="AlphaFoldDB" id="C7R2M3"/>
<dbReference type="Pfam" id="PF01575">
    <property type="entry name" value="MaoC_dehydratas"/>
    <property type="match status" value="1"/>
</dbReference>
<evidence type="ECO:0000259" key="2">
    <source>
        <dbReference type="Pfam" id="PF01575"/>
    </source>
</evidence>
<dbReference type="SUPFAM" id="SSF54637">
    <property type="entry name" value="Thioesterase/thiol ester dehydrase-isomerase"/>
    <property type="match status" value="2"/>
</dbReference>
<accession>C7R2M3</accession>